<dbReference type="AlphaFoldDB" id="A0A9P6L2S5"/>
<proteinExistence type="predicted"/>
<evidence type="ECO:0000313" key="2">
    <source>
        <dbReference type="EMBL" id="KAF9780221.1"/>
    </source>
</evidence>
<protein>
    <submittedName>
        <fullName evidence="2">Uncharacterized protein</fullName>
    </submittedName>
</protein>
<dbReference type="EMBL" id="WIUZ02000017">
    <property type="protein sequence ID" value="KAF9780221.1"/>
    <property type="molecule type" value="Genomic_DNA"/>
</dbReference>
<dbReference type="SUPFAM" id="SSF57701">
    <property type="entry name" value="Zn2/Cys6 DNA-binding domain"/>
    <property type="match status" value="1"/>
</dbReference>
<keyword evidence="3" id="KW-1185">Reference proteome</keyword>
<evidence type="ECO:0000256" key="1">
    <source>
        <dbReference type="SAM" id="MobiDB-lite"/>
    </source>
</evidence>
<dbReference type="GO" id="GO:0000981">
    <property type="term" value="F:DNA-binding transcription factor activity, RNA polymerase II-specific"/>
    <property type="evidence" value="ECO:0007669"/>
    <property type="project" value="InterPro"/>
</dbReference>
<name>A0A9P6L2S5_9AGAM</name>
<reference evidence="2" key="1">
    <citation type="journal article" date="2020" name="Nat. Commun.">
        <title>Large-scale genome sequencing of mycorrhizal fungi provides insights into the early evolution of symbiotic traits.</title>
        <authorList>
            <person name="Miyauchi S."/>
            <person name="Kiss E."/>
            <person name="Kuo A."/>
            <person name="Drula E."/>
            <person name="Kohler A."/>
            <person name="Sanchez-Garcia M."/>
            <person name="Morin E."/>
            <person name="Andreopoulos B."/>
            <person name="Barry K.W."/>
            <person name="Bonito G."/>
            <person name="Buee M."/>
            <person name="Carver A."/>
            <person name="Chen C."/>
            <person name="Cichocki N."/>
            <person name="Clum A."/>
            <person name="Culley D."/>
            <person name="Crous P.W."/>
            <person name="Fauchery L."/>
            <person name="Girlanda M."/>
            <person name="Hayes R.D."/>
            <person name="Keri Z."/>
            <person name="LaButti K."/>
            <person name="Lipzen A."/>
            <person name="Lombard V."/>
            <person name="Magnuson J."/>
            <person name="Maillard F."/>
            <person name="Murat C."/>
            <person name="Nolan M."/>
            <person name="Ohm R.A."/>
            <person name="Pangilinan J."/>
            <person name="Pereira M.F."/>
            <person name="Perotto S."/>
            <person name="Peter M."/>
            <person name="Pfister S."/>
            <person name="Riley R."/>
            <person name="Sitrit Y."/>
            <person name="Stielow J.B."/>
            <person name="Szollosi G."/>
            <person name="Zifcakova L."/>
            <person name="Stursova M."/>
            <person name="Spatafora J.W."/>
            <person name="Tedersoo L."/>
            <person name="Vaario L.M."/>
            <person name="Yamada A."/>
            <person name="Yan M."/>
            <person name="Wang P."/>
            <person name="Xu J."/>
            <person name="Bruns T."/>
            <person name="Baldrian P."/>
            <person name="Vilgalys R."/>
            <person name="Dunand C."/>
            <person name="Henrissat B."/>
            <person name="Grigoriev I.V."/>
            <person name="Hibbett D."/>
            <person name="Nagy L.G."/>
            <person name="Martin F.M."/>
        </authorList>
    </citation>
    <scope>NUCLEOTIDE SEQUENCE</scope>
    <source>
        <strain evidence="2">UH-Tt-Lm1</strain>
    </source>
</reference>
<accession>A0A9P6L2S5</accession>
<feature type="region of interest" description="Disordered" evidence="1">
    <location>
        <begin position="55"/>
        <end position="111"/>
    </location>
</feature>
<gene>
    <name evidence="2" type="ORF">BJ322DRAFT_1112889</name>
</gene>
<sequence>MNGTRVPGKETLKCEECKRRGVECGGVWKFHSQHGIYILQCKTCRLKKRACPFRRFEDNDKPQATSAGRGRRGKKREREDSPISISDSSESDGPSSRPEKKPKVESKSEKDWDKLEQTLLLARKRRVVIQTRAEIEMAKVDTIIEEAERDVKMKPKD</sequence>
<dbReference type="GO" id="GO:0008270">
    <property type="term" value="F:zinc ion binding"/>
    <property type="evidence" value="ECO:0007669"/>
    <property type="project" value="InterPro"/>
</dbReference>
<feature type="compositionally biased region" description="Low complexity" evidence="1">
    <location>
        <begin position="82"/>
        <end position="96"/>
    </location>
</feature>
<organism evidence="2 3">
    <name type="scientific">Thelephora terrestris</name>
    <dbReference type="NCBI Taxonomy" id="56493"/>
    <lineage>
        <taxon>Eukaryota</taxon>
        <taxon>Fungi</taxon>
        <taxon>Dikarya</taxon>
        <taxon>Basidiomycota</taxon>
        <taxon>Agaricomycotina</taxon>
        <taxon>Agaricomycetes</taxon>
        <taxon>Thelephorales</taxon>
        <taxon>Thelephoraceae</taxon>
        <taxon>Thelephora</taxon>
    </lineage>
</organism>
<comment type="caution">
    <text evidence="2">The sequence shown here is derived from an EMBL/GenBank/DDBJ whole genome shotgun (WGS) entry which is preliminary data.</text>
</comment>
<dbReference type="Proteomes" id="UP000736335">
    <property type="component" value="Unassembled WGS sequence"/>
</dbReference>
<dbReference type="OrthoDB" id="10461780at2759"/>
<reference evidence="2" key="2">
    <citation type="submission" date="2020-11" db="EMBL/GenBank/DDBJ databases">
        <authorList>
            <consortium name="DOE Joint Genome Institute"/>
            <person name="Kuo A."/>
            <person name="Miyauchi S."/>
            <person name="Kiss E."/>
            <person name="Drula E."/>
            <person name="Kohler A."/>
            <person name="Sanchez-Garcia M."/>
            <person name="Andreopoulos B."/>
            <person name="Barry K.W."/>
            <person name="Bonito G."/>
            <person name="Buee M."/>
            <person name="Carver A."/>
            <person name="Chen C."/>
            <person name="Cichocki N."/>
            <person name="Clum A."/>
            <person name="Culley D."/>
            <person name="Crous P.W."/>
            <person name="Fauchery L."/>
            <person name="Girlanda M."/>
            <person name="Hayes R."/>
            <person name="Keri Z."/>
            <person name="Labutti K."/>
            <person name="Lipzen A."/>
            <person name="Lombard V."/>
            <person name="Magnuson J."/>
            <person name="Maillard F."/>
            <person name="Morin E."/>
            <person name="Murat C."/>
            <person name="Nolan M."/>
            <person name="Ohm R."/>
            <person name="Pangilinan J."/>
            <person name="Pereira M."/>
            <person name="Perotto S."/>
            <person name="Peter M."/>
            <person name="Riley R."/>
            <person name="Sitrit Y."/>
            <person name="Stielow B."/>
            <person name="Szollosi G."/>
            <person name="Zifcakova L."/>
            <person name="Stursova M."/>
            <person name="Spatafora J.W."/>
            <person name="Tedersoo L."/>
            <person name="Vaario L.-M."/>
            <person name="Yamada A."/>
            <person name="Yan M."/>
            <person name="Wang P."/>
            <person name="Xu J."/>
            <person name="Bruns T."/>
            <person name="Baldrian P."/>
            <person name="Vilgalys R."/>
            <person name="Henrissat B."/>
            <person name="Grigoriev I.V."/>
            <person name="Hibbett D."/>
            <person name="Nagy L.G."/>
            <person name="Martin F.M."/>
        </authorList>
    </citation>
    <scope>NUCLEOTIDE SEQUENCE</scope>
    <source>
        <strain evidence="2">UH-Tt-Lm1</strain>
    </source>
</reference>
<evidence type="ECO:0000313" key="3">
    <source>
        <dbReference type="Proteomes" id="UP000736335"/>
    </source>
</evidence>
<dbReference type="InterPro" id="IPR036864">
    <property type="entry name" value="Zn2-C6_fun-type_DNA-bd_sf"/>
</dbReference>
<feature type="compositionally biased region" description="Basic and acidic residues" evidence="1">
    <location>
        <begin position="97"/>
        <end position="111"/>
    </location>
</feature>